<organism evidence="1 2">
    <name type="scientific">Mycobacterium conspicuum</name>
    <dbReference type="NCBI Taxonomy" id="44010"/>
    <lineage>
        <taxon>Bacteria</taxon>
        <taxon>Bacillati</taxon>
        <taxon>Actinomycetota</taxon>
        <taxon>Actinomycetes</taxon>
        <taxon>Mycobacteriales</taxon>
        <taxon>Mycobacteriaceae</taxon>
        <taxon>Mycobacterium</taxon>
    </lineage>
</organism>
<dbReference type="EMBL" id="AP022613">
    <property type="protein sequence ID" value="BBZ39728.1"/>
    <property type="molecule type" value="Genomic_DNA"/>
</dbReference>
<dbReference type="Proteomes" id="UP000467385">
    <property type="component" value="Chromosome"/>
</dbReference>
<sequence>MQRPDLGGQGVLFMHEVHKVRGRAEDEFEAAFRDGWMPMLADGDEARLLWYTNQAHGSGPAYTVITVTAVRDGAAWERLTHRVQKGDLRDWMRGLDELRHEVDAKLLVPLPWSPLPEVVLEDVPVDGREHEMSLYMEDTMWPYEDKFEEYIVRCGEVYAKSLEEPTSMLSMHAAFQPALGSHVRREVILMQRISKPEALLDLLRTHIPAEYRAPGTWMHDALDLRDQWTSRLLRTSEWSPLF</sequence>
<proteinExistence type="predicted"/>
<reference evidence="1 2" key="1">
    <citation type="journal article" date="2019" name="Emerg. Microbes Infect.">
        <title>Comprehensive subspecies identification of 175 nontuberculous mycobacteria species based on 7547 genomic profiles.</title>
        <authorList>
            <person name="Matsumoto Y."/>
            <person name="Kinjo T."/>
            <person name="Motooka D."/>
            <person name="Nabeya D."/>
            <person name="Jung N."/>
            <person name="Uechi K."/>
            <person name="Horii T."/>
            <person name="Iida T."/>
            <person name="Fujita J."/>
            <person name="Nakamura S."/>
        </authorList>
    </citation>
    <scope>NUCLEOTIDE SEQUENCE [LARGE SCALE GENOMIC DNA]</scope>
    <source>
        <strain evidence="1 2">JCM 14738</strain>
    </source>
</reference>
<gene>
    <name evidence="1" type="ORF">MCNS_27910</name>
</gene>
<name>A0A7I7YDC0_9MYCO</name>
<keyword evidence="2" id="KW-1185">Reference proteome</keyword>
<evidence type="ECO:0000313" key="1">
    <source>
        <dbReference type="EMBL" id="BBZ39728.1"/>
    </source>
</evidence>
<dbReference type="AlphaFoldDB" id="A0A7I7YDC0"/>
<accession>A0A7I7YDC0</accession>
<protein>
    <recommendedName>
        <fullName evidence="3">NIPSNAP domain-containing protein</fullName>
    </recommendedName>
</protein>
<dbReference type="RefSeq" id="WP_232079299.1">
    <property type="nucleotide sequence ID" value="NZ_AP022613.1"/>
</dbReference>
<evidence type="ECO:0000313" key="2">
    <source>
        <dbReference type="Proteomes" id="UP000467385"/>
    </source>
</evidence>
<evidence type="ECO:0008006" key="3">
    <source>
        <dbReference type="Google" id="ProtNLM"/>
    </source>
</evidence>